<dbReference type="SUPFAM" id="SSF52540">
    <property type="entry name" value="P-loop containing nucleoside triphosphate hydrolases"/>
    <property type="match status" value="1"/>
</dbReference>
<dbReference type="EMBL" id="CP129971">
    <property type="protein sequence ID" value="WKK75148.2"/>
    <property type="molecule type" value="Genomic_DNA"/>
</dbReference>
<dbReference type="GO" id="GO:0005524">
    <property type="term" value="F:ATP binding"/>
    <property type="evidence" value="ECO:0007669"/>
    <property type="project" value="UniProtKB-KW"/>
</dbReference>
<keyword evidence="4" id="KW-0812">Transmembrane</keyword>
<dbReference type="GO" id="GO:0006298">
    <property type="term" value="P:mismatch repair"/>
    <property type="evidence" value="ECO:0007669"/>
    <property type="project" value="InterPro"/>
</dbReference>
<evidence type="ECO:0000256" key="2">
    <source>
        <dbReference type="ARBA" id="ARBA00022840"/>
    </source>
</evidence>
<keyword evidence="4" id="KW-0472">Membrane</keyword>
<dbReference type="PANTHER" id="PTHR11361:SF152">
    <property type="entry name" value="DNA MISMATCH REPAIR PROTEIN"/>
    <property type="match status" value="1"/>
</dbReference>
<dbReference type="RefSeq" id="WP_308351544.1">
    <property type="nucleotide sequence ID" value="NZ_CP129971.1"/>
</dbReference>
<feature type="transmembrane region" description="Helical" evidence="4">
    <location>
        <begin position="140"/>
        <end position="171"/>
    </location>
</feature>
<keyword evidence="3" id="KW-0238">DNA-binding</keyword>
<dbReference type="Proteomes" id="UP001230496">
    <property type="component" value="Chromosome"/>
</dbReference>
<keyword evidence="4" id="KW-1133">Transmembrane helix</keyword>
<evidence type="ECO:0000256" key="4">
    <source>
        <dbReference type="SAM" id="Phobius"/>
    </source>
</evidence>
<feature type="transmembrane region" description="Helical" evidence="4">
    <location>
        <begin position="245"/>
        <end position="266"/>
    </location>
</feature>
<evidence type="ECO:0000313" key="6">
    <source>
        <dbReference type="EMBL" id="WKK75148.2"/>
    </source>
</evidence>
<feature type="domain" description="DNA mismatch repair proteins mutS family" evidence="5">
    <location>
        <begin position="339"/>
        <end position="524"/>
    </location>
</feature>
<dbReference type="KEGG" id="msaa:QYS49_26675"/>
<name>A0AA49GE50_9BACT</name>
<evidence type="ECO:0000256" key="1">
    <source>
        <dbReference type="ARBA" id="ARBA00022741"/>
    </source>
</evidence>
<evidence type="ECO:0000259" key="5">
    <source>
        <dbReference type="SMART" id="SM00534"/>
    </source>
</evidence>
<evidence type="ECO:0000256" key="3">
    <source>
        <dbReference type="ARBA" id="ARBA00023125"/>
    </source>
</evidence>
<keyword evidence="7" id="KW-1185">Reference proteome</keyword>
<dbReference type="InterPro" id="IPR000432">
    <property type="entry name" value="DNA_mismatch_repair_MutS_C"/>
</dbReference>
<dbReference type="GO" id="GO:0030983">
    <property type="term" value="F:mismatched DNA binding"/>
    <property type="evidence" value="ECO:0007669"/>
    <property type="project" value="InterPro"/>
</dbReference>
<dbReference type="Gene3D" id="3.40.50.300">
    <property type="entry name" value="P-loop containing nucleotide triphosphate hydrolases"/>
    <property type="match status" value="1"/>
</dbReference>
<proteinExistence type="predicted"/>
<dbReference type="SMART" id="SM00534">
    <property type="entry name" value="MUTSac"/>
    <property type="match status" value="1"/>
</dbReference>
<organism evidence="6 7">
    <name type="scientific">Marivirga salinarum</name>
    <dbReference type="NCBI Taxonomy" id="3059078"/>
    <lineage>
        <taxon>Bacteria</taxon>
        <taxon>Pseudomonadati</taxon>
        <taxon>Bacteroidota</taxon>
        <taxon>Cytophagia</taxon>
        <taxon>Cytophagales</taxon>
        <taxon>Marivirgaceae</taxon>
        <taxon>Marivirga</taxon>
    </lineage>
</organism>
<reference evidence="6 7" key="1">
    <citation type="submission" date="2023-08" db="EMBL/GenBank/DDBJ databases">
        <title>Comparative genomics and taxonomic characterization of three novel marine species of genus Marivirga.</title>
        <authorList>
            <person name="Muhammad N."/>
            <person name="Kim S.-G."/>
        </authorList>
    </citation>
    <scope>NUCLEOTIDE SEQUENCE [LARGE SCALE GENOMIC DNA]</scope>
    <source>
        <strain evidence="6 7">BDSF4-3</strain>
    </source>
</reference>
<dbReference type="GO" id="GO:0005829">
    <property type="term" value="C:cytosol"/>
    <property type="evidence" value="ECO:0007669"/>
    <property type="project" value="TreeGrafter"/>
</dbReference>
<keyword evidence="1" id="KW-0547">Nucleotide-binding</keyword>
<protein>
    <submittedName>
        <fullName evidence="6">DNA mismatch repair protein MutS</fullName>
    </submittedName>
</protein>
<evidence type="ECO:0000313" key="7">
    <source>
        <dbReference type="Proteomes" id="UP001230496"/>
    </source>
</evidence>
<dbReference type="Pfam" id="PF00488">
    <property type="entry name" value="MutS_V"/>
    <property type="match status" value="1"/>
</dbReference>
<keyword evidence="2" id="KW-0067">ATP-binding</keyword>
<dbReference type="GO" id="GO:0140664">
    <property type="term" value="F:ATP-dependent DNA damage sensor activity"/>
    <property type="evidence" value="ECO:0007669"/>
    <property type="project" value="InterPro"/>
</dbReference>
<sequence length="538" mass="62053">MKLFKNKFKNSKNDKVFGKIKSETFLFSWISEYFLKAHKSESSHVLSDEVCDDLDFDELFMFLDRTNSKIGQQYLYHHLRTCNGNTITKEEEYLIRRINEDEQLRSFLEKQLSKLDQKEAFYIAKLFQDKPIEAPKWYRLLPFLSALSFVAIISLLFSTIMVYVVPVLVIINMGLHYRNKNHLAHYISSIPELVKLQAVAKKLNGHDCDFFTDEKLDKSISAIDKVKKHFYLFQMENKVQGDMTTASWGILELIKIMFVIEPILFFKALKRIKRNQKHINILFNAIGRLDMLCSISSLRTGIGNYCFPDFSNSERGIKADGIYHPLIENCVINDIDTAGKSILLTGSNMSGKTTFIRTIAINTITSMALNTSFAEAFQMPKVRLMSAIRISDDLMNEKSYYFEEVSTIKEMITCSESRNCHLFLLDEIFKGTNTIERISAGKAVLSYLAKHNNLVFVSTHDIELADLLKEEYDLYHFSEIISNNEVDFDYKLKEGKLKTRNAIRILDINGYPKTIIEEAEKTAGRLDLENSTAKMPPQ</sequence>
<gene>
    <name evidence="6" type="ORF">QYS49_26675</name>
</gene>
<accession>A0AA49GE50</accession>
<dbReference type="InterPro" id="IPR045076">
    <property type="entry name" value="MutS"/>
</dbReference>
<dbReference type="InterPro" id="IPR027417">
    <property type="entry name" value="P-loop_NTPase"/>
</dbReference>
<dbReference type="AlphaFoldDB" id="A0AA49GE50"/>
<dbReference type="PANTHER" id="PTHR11361">
    <property type="entry name" value="DNA MISMATCH REPAIR PROTEIN MUTS FAMILY MEMBER"/>
    <property type="match status" value="1"/>
</dbReference>